<dbReference type="Proteomes" id="UP001457282">
    <property type="component" value="Unassembled WGS sequence"/>
</dbReference>
<name>A0AAW1X8D6_RUBAR</name>
<organism evidence="1 2">
    <name type="scientific">Rubus argutus</name>
    <name type="common">Southern blackberry</name>
    <dbReference type="NCBI Taxonomy" id="59490"/>
    <lineage>
        <taxon>Eukaryota</taxon>
        <taxon>Viridiplantae</taxon>
        <taxon>Streptophyta</taxon>
        <taxon>Embryophyta</taxon>
        <taxon>Tracheophyta</taxon>
        <taxon>Spermatophyta</taxon>
        <taxon>Magnoliopsida</taxon>
        <taxon>eudicotyledons</taxon>
        <taxon>Gunneridae</taxon>
        <taxon>Pentapetalae</taxon>
        <taxon>rosids</taxon>
        <taxon>fabids</taxon>
        <taxon>Rosales</taxon>
        <taxon>Rosaceae</taxon>
        <taxon>Rosoideae</taxon>
        <taxon>Rosoideae incertae sedis</taxon>
        <taxon>Rubus</taxon>
    </lineage>
</organism>
<reference evidence="1 2" key="1">
    <citation type="journal article" date="2023" name="G3 (Bethesda)">
        <title>A chromosome-length genome assembly and annotation of blackberry (Rubus argutus, cv. 'Hillquist').</title>
        <authorList>
            <person name="Bruna T."/>
            <person name="Aryal R."/>
            <person name="Dudchenko O."/>
            <person name="Sargent D.J."/>
            <person name="Mead D."/>
            <person name="Buti M."/>
            <person name="Cavallini A."/>
            <person name="Hytonen T."/>
            <person name="Andres J."/>
            <person name="Pham M."/>
            <person name="Weisz D."/>
            <person name="Mascagni F."/>
            <person name="Usai G."/>
            <person name="Natali L."/>
            <person name="Bassil N."/>
            <person name="Fernandez G.E."/>
            <person name="Lomsadze A."/>
            <person name="Armour M."/>
            <person name="Olukolu B."/>
            <person name="Poorten T."/>
            <person name="Britton C."/>
            <person name="Davik J."/>
            <person name="Ashrafi H."/>
            <person name="Aiden E.L."/>
            <person name="Borodovsky M."/>
            <person name="Worthington M."/>
        </authorList>
    </citation>
    <scope>NUCLEOTIDE SEQUENCE [LARGE SCALE GENOMIC DNA]</scope>
    <source>
        <strain evidence="1">PI 553951</strain>
    </source>
</reference>
<dbReference type="EMBL" id="JBEDUW010000004">
    <property type="protein sequence ID" value="KAK9932381.1"/>
    <property type="molecule type" value="Genomic_DNA"/>
</dbReference>
<evidence type="ECO:0000313" key="1">
    <source>
        <dbReference type="EMBL" id="KAK9932381.1"/>
    </source>
</evidence>
<proteinExistence type="predicted"/>
<accession>A0AAW1X8D6</accession>
<sequence>MKVAATTTGSLRGDRHGCLLSSGGAVVCASLGSSRWSPLASSSSFLFPVFPVGCGLGWVDCSEIDGELMMCWLHSLVKVAELVMVVIGK</sequence>
<protein>
    <submittedName>
        <fullName evidence="1">Uncharacterized protein</fullName>
    </submittedName>
</protein>
<dbReference type="AlphaFoldDB" id="A0AAW1X8D6"/>
<evidence type="ECO:0000313" key="2">
    <source>
        <dbReference type="Proteomes" id="UP001457282"/>
    </source>
</evidence>
<comment type="caution">
    <text evidence="1">The sequence shown here is derived from an EMBL/GenBank/DDBJ whole genome shotgun (WGS) entry which is preliminary data.</text>
</comment>
<gene>
    <name evidence="1" type="ORF">M0R45_019620</name>
</gene>
<keyword evidence="2" id="KW-1185">Reference proteome</keyword>